<dbReference type="InterPro" id="IPR038296">
    <property type="entry name" value="ParD_sf"/>
</dbReference>
<dbReference type="SUPFAM" id="SSF47598">
    <property type="entry name" value="Ribbon-helix-helix"/>
    <property type="match status" value="1"/>
</dbReference>
<evidence type="ECO:0000313" key="4">
    <source>
        <dbReference type="Proteomes" id="UP000182888"/>
    </source>
</evidence>
<name>A0A0K2W5C9_MESPL</name>
<evidence type="ECO:0000313" key="3">
    <source>
        <dbReference type="EMBL" id="CDX61974.1"/>
    </source>
</evidence>
<evidence type="ECO:0000256" key="1">
    <source>
        <dbReference type="ARBA" id="ARBA00008580"/>
    </source>
</evidence>
<protein>
    <submittedName>
        <fullName evidence="3">Antitoxin ParD</fullName>
    </submittedName>
</protein>
<sequence>MPASYSIGSRYEAFVRELVESGRYASASEVVRDSLRLLEEREEHRQAKLTALREDIRKGVESGPAIPAEDVFDRLEKRYAAEGRK</sequence>
<reference evidence="4" key="1">
    <citation type="submission" date="2014-08" db="EMBL/GenBank/DDBJ databases">
        <authorList>
            <person name="Edwards T."/>
        </authorList>
    </citation>
    <scope>NUCLEOTIDE SEQUENCE [LARGE SCALE GENOMIC DNA]</scope>
</reference>
<dbReference type="InterPro" id="IPR010985">
    <property type="entry name" value="Ribbon_hlx_hlx"/>
</dbReference>
<keyword evidence="2" id="KW-1277">Toxin-antitoxin system</keyword>
<evidence type="ECO:0000256" key="2">
    <source>
        <dbReference type="ARBA" id="ARBA00022649"/>
    </source>
</evidence>
<dbReference type="GO" id="GO:0006355">
    <property type="term" value="P:regulation of DNA-templated transcription"/>
    <property type="evidence" value="ECO:0007669"/>
    <property type="project" value="InterPro"/>
</dbReference>
<accession>A0A0K2W5C9</accession>
<comment type="similarity">
    <text evidence="1">Belongs to the ParD antitoxin family.</text>
</comment>
<dbReference type="PANTHER" id="PTHR36582:SF2">
    <property type="entry name" value="ANTITOXIN PARD"/>
    <property type="match status" value="1"/>
</dbReference>
<dbReference type="Pfam" id="PF03693">
    <property type="entry name" value="ParD_antitoxin"/>
    <property type="match status" value="1"/>
</dbReference>
<dbReference type="EMBL" id="CCND01000045">
    <property type="protein sequence ID" value="CDX61974.1"/>
    <property type="molecule type" value="Genomic_DNA"/>
</dbReference>
<proteinExistence type="inferred from homology"/>
<dbReference type="PANTHER" id="PTHR36582">
    <property type="entry name" value="ANTITOXIN PARD"/>
    <property type="match status" value="1"/>
</dbReference>
<dbReference type="AlphaFoldDB" id="A0A0K2W5C9"/>
<gene>
    <name evidence="3" type="primary">parD</name>
    <name evidence="3" type="ORF">MPL1032_50128</name>
</gene>
<dbReference type="Gene3D" id="6.10.10.120">
    <property type="entry name" value="Antitoxin ParD1-like"/>
    <property type="match status" value="1"/>
</dbReference>
<organism evidence="3 4">
    <name type="scientific">Mesorhizobium plurifarium</name>
    <dbReference type="NCBI Taxonomy" id="69974"/>
    <lineage>
        <taxon>Bacteria</taxon>
        <taxon>Pseudomonadati</taxon>
        <taxon>Pseudomonadota</taxon>
        <taxon>Alphaproteobacteria</taxon>
        <taxon>Hyphomicrobiales</taxon>
        <taxon>Phyllobacteriaceae</taxon>
        <taxon>Mesorhizobium</taxon>
    </lineage>
</organism>
<dbReference type="InterPro" id="IPR022789">
    <property type="entry name" value="ParD"/>
</dbReference>
<dbReference type="Proteomes" id="UP000182888">
    <property type="component" value="Unassembled WGS sequence"/>
</dbReference>
<dbReference type="NCBIfam" id="TIGR02606">
    <property type="entry name" value="antidote_CC2985"/>
    <property type="match status" value="1"/>
</dbReference>